<organism evidence="2">
    <name type="scientific">Darwinula stevensoni</name>
    <dbReference type="NCBI Taxonomy" id="69355"/>
    <lineage>
        <taxon>Eukaryota</taxon>
        <taxon>Metazoa</taxon>
        <taxon>Ecdysozoa</taxon>
        <taxon>Arthropoda</taxon>
        <taxon>Crustacea</taxon>
        <taxon>Oligostraca</taxon>
        <taxon>Ostracoda</taxon>
        <taxon>Podocopa</taxon>
        <taxon>Podocopida</taxon>
        <taxon>Darwinulocopina</taxon>
        <taxon>Darwinuloidea</taxon>
        <taxon>Darwinulidae</taxon>
        <taxon>Darwinula</taxon>
    </lineage>
</organism>
<proteinExistence type="predicted"/>
<dbReference type="EMBL" id="CAJPEV010000348">
    <property type="protein sequence ID" value="CAG0884294.1"/>
    <property type="molecule type" value="Genomic_DNA"/>
</dbReference>
<evidence type="ECO:0000313" key="2">
    <source>
        <dbReference type="EMBL" id="CAD7242987.1"/>
    </source>
</evidence>
<feature type="compositionally biased region" description="Basic and acidic residues" evidence="1">
    <location>
        <begin position="66"/>
        <end position="78"/>
    </location>
</feature>
<keyword evidence="3" id="KW-1185">Reference proteome</keyword>
<gene>
    <name evidence="2" type="ORF">DSTB1V02_LOCUS2925</name>
</gene>
<evidence type="ECO:0000313" key="3">
    <source>
        <dbReference type="Proteomes" id="UP000677054"/>
    </source>
</evidence>
<accession>A0A7R8XAZ4</accession>
<dbReference type="AlphaFoldDB" id="A0A7R8XAZ4"/>
<dbReference type="EMBL" id="LR899865">
    <property type="protein sequence ID" value="CAD7242987.1"/>
    <property type="molecule type" value="Genomic_DNA"/>
</dbReference>
<feature type="region of interest" description="Disordered" evidence="1">
    <location>
        <begin position="66"/>
        <end position="89"/>
    </location>
</feature>
<name>A0A7R8XAZ4_9CRUS</name>
<reference evidence="2" key="1">
    <citation type="submission" date="2020-11" db="EMBL/GenBank/DDBJ databases">
        <authorList>
            <person name="Tran Van P."/>
        </authorList>
    </citation>
    <scope>NUCLEOTIDE SEQUENCE</scope>
</reference>
<evidence type="ECO:0000256" key="1">
    <source>
        <dbReference type="SAM" id="MobiDB-lite"/>
    </source>
</evidence>
<sequence>MASNCQQEALAQVHQSATASGRDMCKHDCMRESFELHRRRKYYMYMLHRIRARFHWPVQPLGREEKGGENIRVEKDEIPATLFSTPQEE</sequence>
<dbReference type="Proteomes" id="UP000677054">
    <property type="component" value="Unassembled WGS sequence"/>
</dbReference>
<protein>
    <submittedName>
        <fullName evidence="2">Uncharacterized protein</fullName>
    </submittedName>
</protein>